<keyword evidence="2" id="KW-1185">Reference proteome</keyword>
<dbReference type="AlphaFoldDB" id="A0A0M3JEY5"/>
<dbReference type="EMBL" id="UYRR01012401">
    <property type="protein sequence ID" value="VDK26344.1"/>
    <property type="molecule type" value="Genomic_DNA"/>
</dbReference>
<evidence type="ECO:0000313" key="1">
    <source>
        <dbReference type="EMBL" id="VDK26344.1"/>
    </source>
</evidence>
<proteinExistence type="predicted"/>
<gene>
    <name evidence="1" type="ORF">ASIM_LOCUS5971</name>
</gene>
<accession>A0A0M3JEY5</accession>
<dbReference type="WBParaSite" id="ASIM_0000618401-mRNA-1">
    <property type="protein sequence ID" value="ASIM_0000618401-mRNA-1"/>
    <property type="gene ID" value="ASIM_0000618401"/>
</dbReference>
<protein>
    <submittedName>
        <fullName evidence="3">XdhC_CoxI domain-containing protein</fullName>
    </submittedName>
</protein>
<name>A0A0M3JEY5_ANISI</name>
<reference evidence="3" key="1">
    <citation type="submission" date="2017-02" db="UniProtKB">
        <authorList>
            <consortium name="WormBaseParasite"/>
        </authorList>
    </citation>
    <scope>IDENTIFICATION</scope>
</reference>
<evidence type="ECO:0000313" key="2">
    <source>
        <dbReference type="Proteomes" id="UP000267096"/>
    </source>
</evidence>
<evidence type="ECO:0000313" key="3">
    <source>
        <dbReference type="WBParaSite" id="ASIM_0000618401-mRNA-1"/>
    </source>
</evidence>
<dbReference type="Proteomes" id="UP000267096">
    <property type="component" value="Unassembled WGS sequence"/>
</dbReference>
<reference evidence="1 2" key="2">
    <citation type="submission" date="2018-11" db="EMBL/GenBank/DDBJ databases">
        <authorList>
            <consortium name="Pathogen Informatics"/>
        </authorList>
    </citation>
    <scope>NUCLEOTIDE SEQUENCE [LARGE SCALE GENOMIC DNA]</scope>
</reference>
<organism evidence="3">
    <name type="scientific">Anisakis simplex</name>
    <name type="common">Herring worm</name>
    <dbReference type="NCBI Taxonomy" id="6269"/>
    <lineage>
        <taxon>Eukaryota</taxon>
        <taxon>Metazoa</taxon>
        <taxon>Ecdysozoa</taxon>
        <taxon>Nematoda</taxon>
        <taxon>Chromadorea</taxon>
        <taxon>Rhabditida</taxon>
        <taxon>Spirurina</taxon>
        <taxon>Ascaridomorpha</taxon>
        <taxon>Ascaridoidea</taxon>
        <taxon>Anisakidae</taxon>
        <taxon>Anisakis</taxon>
        <taxon>Anisakis simplex complex</taxon>
    </lineage>
</organism>
<sequence length="46" mass="4772">MVNIIELIDWLKEMGACGQVRVVSVGKEGAAGEQSSAKAVECCCGT</sequence>